<evidence type="ECO:0000256" key="8">
    <source>
        <dbReference type="PROSITE-ProRule" id="PRU00094"/>
    </source>
</evidence>
<dbReference type="EMBL" id="SSTD01005549">
    <property type="protein sequence ID" value="TYK21656.1"/>
    <property type="molecule type" value="Genomic_DNA"/>
</dbReference>
<dbReference type="SUPFAM" id="SSF57716">
    <property type="entry name" value="Glucocorticoid receptor-like (DNA-binding domain)"/>
    <property type="match status" value="1"/>
</dbReference>
<dbReference type="GO" id="GO:0008270">
    <property type="term" value="F:zinc ion binding"/>
    <property type="evidence" value="ECO:0007669"/>
    <property type="project" value="UniProtKB-KW"/>
</dbReference>
<dbReference type="AlphaFoldDB" id="A0A5A7TDI3"/>
<dbReference type="GO" id="GO:0006355">
    <property type="term" value="P:regulation of DNA-templated transcription"/>
    <property type="evidence" value="ECO:0007669"/>
    <property type="project" value="InterPro"/>
</dbReference>
<feature type="compositionally biased region" description="Basic residues" evidence="9">
    <location>
        <begin position="171"/>
        <end position="181"/>
    </location>
</feature>
<evidence type="ECO:0000256" key="1">
    <source>
        <dbReference type="ARBA" id="ARBA00022723"/>
    </source>
</evidence>
<dbReference type="GO" id="GO:0043565">
    <property type="term" value="F:sequence-specific DNA binding"/>
    <property type="evidence" value="ECO:0007669"/>
    <property type="project" value="InterPro"/>
</dbReference>
<gene>
    <name evidence="12" type="ORF">E5676_scaffold859G00190</name>
    <name evidence="11" type="ORF">E6C27_scaffold206G00040</name>
</gene>
<sequence>MESHQIWRQMKSHEYDHHRRFQSESQVDLTLRLGFPNGSAGERPDIDHHHNNNPFFSTPFHALQTHQMTANNQGLARNNEMMSEPNYNPHQIVWSKDLKTYVLKSNNYGQLHPSSYSTTTHQAKPIATSTPNNSTPNLPLPKKGHNNDLYTLLNPASRISDDHEAEASSGGRRKGSRRRRASATNDVERRCTNYNCNTNFTPMWRKGPLGPKSLCNACGIRYRKETMNKEAMAAENSNG</sequence>
<dbReference type="PROSITE" id="PS50114">
    <property type="entry name" value="GATA_ZN_FINGER_2"/>
    <property type="match status" value="1"/>
</dbReference>
<dbReference type="SMART" id="SM00401">
    <property type="entry name" value="ZnF_GATA"/>
    <property type="match status" value="1"/>
</dbReference>
<comment type="similarity">
    <text evidence="7">Belongs to the type IV zinc-finger family. Class B subfamily.</text>
</comment>
<keyword evidence="5" id="KW-0238">DNA-binding</keyword>
<dbReference type="Proteomes" id="UP000321947">
    <property type="component" value="Unassembled WGS sequence"/>
</dbReference>
<reference evidence="13 14" key="1">
    <citation type="submission" date="2019-08" db="EMBL/GenBank/DDBJ databases">
        <title>Draft genome sequences of two oriental melons (Cucumis melo L. var makuwa).</title>
        <authorList>
            <person name="Kwon S.-Y."/>
        </authorList>
    </citation>
    <scope>NUCLEOTIDE SEQUENCE [LARGE SCALE GENOMIC DNA]</scope>
    <source>
        <strain evidence="14">cv. Chang Bougi</strain>
        <strain evidence="13">cv. SW 3</strain>
        <tissue evidence="11">Leaf</tissue>
    </source>
</reference>
<evidence type="ECO:0000313" key="12">
    <source>
        <dbReference type="EMBL" id="TYK21656.1"/>
    </source>
</evidence>
<evidence type="ECO:0000256" key="7">
    <source>
        <dbReference type="ARBA" id="ARBA00024019"/>
    </source>
</evidence>
<evidence type="ECO:0000256" key="5">
    <source>
        <dbReference type="ARBA" id="ARBA00023125"/>
    </source>
</evidence>
<evidence type="ECO:0000313" key="14">
    <source>
        <dbReference type="Proteomes" id="UP000321947"/>
    </source>
</evidence>
<dbReference type="PANTHER" id="PTHR46813">
    <property type="entry name" value="GATA TRANSCRIPTION FACTOR 18"/>
    <property type="match status" value="1"/>
</dbReference>
<feature type="domain" description="GATA-type" evidence="10">
    <location>
        <begin position="195"/>
        <end position="239"/>
    </location>
</feature>
<keyword evidence="4" id="KW-0805">Transcription regulation</keyword>
<keyword evidence="2 8" id="KW-0863">Zinc-finger</keyword>
<organism evidence="11 13">
    <name type="scientific">Cucumis melo var. makuwa</name>
    <name type="common">Oriental melon</name>
    <dbReference type="NCBI Taxonomy" id="1194695"/>
    <lineage>
        <taxon>Eukaryota</taxon>
        <taxon>Viridiplantae</taxon>
        <taxon>Streptophyta</taxon>
        <taxon>Embryophyta</taxon>
        <taxon>Tracheophyta</taxon>
        <taxon>Spermatophyta</taxon>
        <taxon>Magnoliopsida</taxon>
        <taxon>eudicotyledons</taxon>
        <taxon>Gunneridae</taxon>
        <taxon>Pentapetalae</taxon>
        <taxon>rosids</taxon>
        <taxon>fabids</taxon>
        <taxon>Cucurbitales</taxon>
        <taxon>Cucurbitaceae</taxon>
        <taxon>Benincaseae</taxon>
        <taxon>Cucumis</taxon>
    </lineage>
</organism>
<dbReference type="InterPro" id="IPR013088">
    <property type="entry name" value="Znf_NHR/GATA"/>
</dbReference>
<evidence type="ECO:0000259" key="10">
    <source>
        <dbReference type="PROSITE" id="PS50114"/>
    </source>
</evidence>
<feature type="region of interest" description="Disordered" evidence="9">
    <location>
        <begin position="113"/>
        <end position="185"/>
    </location>
</feature>
<evidence type="ECO:0000313" key="13">
    <source>
        <dbReference type="Proteomes" id="UP000321393"/>
    </source>
</evidence>
<evidence type="ECO:0000256" key="6">
    <source>
        <dbReference type="ARBA" id="ARBA00023163"/>
    </source>
</evidence>
<protein>
    <submittedName>
        <fullName evidence="11">GATA transcription factor 29-like</fullName>
    </submittedName>
</protein>
<keyword evidence="1" id="KW-0479">Metal-binding</keyword>
<dbReference type="EMBL" id="SSTE01016659">
    <property type="protein sequence ID" value="KAA0041360.1"/>
    <property type="molecule type" value="Genomic_DNA"/>
</dbReference>
<evidence type="ECO:0000313" key="11">
    <source>
        <dbReference type="EMBL" id="KAA0041360.1"/>
    </source>
</evidence>
<evidence type="ECO:0000256" key="9">
    <source>
        <dbReference type="SAM" id="MobiDB-lite"/>
    </source>
</evidence>
<evidence type="ECO:0000256" key="3">
    <source>
        <dbReference type="ARBA" id="ARBA00022833"/>
    </source>
</evidence>
<accession>A0A5A7TDI3</accession>
<dbReference type="OrthoDB" id="2162994at2759"/>
<dbReference type="Proteomes" id="UP000321393">
    <property type="component" value="Unassembled WGS sequence"/>
</dbReference>
<keyword evidence="6" id="KW-0804">Transcription</keyword>
<keyword evidence="3" id="KW-0862">Zinc</keyword>
<feature type="compositionally biased region" description="Polar residues" evidence="9">
    <location>
        <begin position="113"/>
        <end position="122"/>
    </location>
</feature>
<feature type="compositionally biased region" description="Low complexity" evidence="9">
    <location>
        <begin position="128"/>
        <end position="141"/>
    </location>
</feature>
<proteinExistence type="inferred from homology"/>
<dbReference type="Gene3D" id="3.30.50.10">
    <property type="entry name" value="Erythroid Transcription Factor GATA-1, subunit A"/>
    <property type="match status" value="1"/>
</dbReference>
<name>A0A5A7TDI3_CUCMM</name>
<dbReference type="InterPro" id="IPR000679">
    <property type="entry name" value="Znf_GATA"/>
</dbReference>
<evidence type="ECO:0000256" key="4">
    <source>
        <dbReference type="ARBA" id="ARBA00023015"/>
    </source>
</evidence>
<evidence type="ECO:0000256" key="2">
    <source>
        <dbReference type="ARBA" id="ARBA00022771"/>
    </source>
</evidence>
<dbReference type="PANTHER" id="PTHR46813:SF16">
    <property type="entry name" value="GATA TRANSCRIPTION FACTOR 18"/>
    <property type="match status" value="1"/>
</dbReference>
<dbReference type="Pfam" id="PF00320">
    <property type="entry name" value="GATA"/>
    <property type="match status" value="1"/>
</dbReference>
<comment type="caution">
    <text evidence="11">The sequence shown here is derived from an EMBL/GenBank/DDBJ whole genome shotgun (WGS) entry which is preliminary data.</text>
</comment>
<dbReference type="CDD" id="cd00202">
    <property type="entry name" value="ZnF_GATA"/>
    <property type="match status" value="1"/>
</dbReference>